<feature type="domain" description="Helicase ATP-binding" evidence="9">
    <location>
        <begin position="33"/>
        <end position="204"/>
    </location>
</feature>
<evidence type="ECO:0000313" key="12">
    <source>
        <dbReference type="EMBL" id="KAK2715349.1"/>
    </source>
</evidence>
<evidence type="ECO:0000256" key="3">
    <source>
        <dbReference type="ARBA" id="ARBA00022801"/>
    </source>
</evidence>
<dbReference type="EMBL" id="JAVRJZ010000012">
    <property type="protein sequence ID" value="KAK2715349.1"/>
    <property type="molecule type" value="Genomic_DNA"/>
</dbReference>
<dbReference type="Pfam" id="PF00271">
    <property type="entry name" value="Helicase_C"/>
    <property type="match status" value="1"/>
</dbReference>
<evidence type="ECO:0000259" key="9">
    <source>
        <dbReference type="PROSITE" id="PS51192"/>
    </source>
</evidence>
<dbReference type="InterPro" id="IPR027417">
    <property type="entry name" value="P-loop_NTPase"/>
</dbReference>
<dbReference type="GO" id="GO:0003676">
    <property type="term" value="F:nucleic acid binding"/>
    <property type="evidence" value="ECO:0007669"/>
    <property type="project" value="InterPro"/>
</dbReference>
<evidence type="ECO:0000313" key="13">
    <source>
        <dbReference type="Proteomes" id="UP001187531"/>
    </source>
</evidence>
<keyword evidence="2 7" id="KW-0547">Nucleotide-binding</keyword>
<dbReference type="EC" id="3.6.4.13" evidence="1"/>
<dbReference type="GO" id="GO:0005524">
    <property type="term" value="F:ATP binding"/>
    <property type="evidence" value="ECO:0007669"/>
    <property type="project" value="UniProtKB-KW"/>
</dbReference>
<dbReference type="InterPro" id="IPR000629">
    <property type="entry name" value="RNA-helicase_DEAD-box_CS"/>
</dbReference>
<evidence type="ECO:0000256" key="5">
    <source>
        <dbReference type="ARBA" id="ARBA00022840"/>
    </source>
</evidence>
<feature type="domain" description="Helicase C-terminal" evidence="10">
    <location>
        <begin position="231"/>
        <end position="379"/>
    </location>
</feature>
<feature type="short sequence motif" description="Q motif" evidence="6">
    <location>
        <begin position="2"/>
        <end position="30"/>
    </location>
</feature>
<dbReference type="PROSITE" id="PS51192">
    <property type="entry name" value="HELICASE_ATP_BIND_1"/>
    <property type="match status" value="1"/>
</dbReference>
<dbReference type="SMART" id="SM00487">
    <property type="entry name" value="DEXDc"/>
    <property type="match status" value="1"/>
</dbReference>
<comment type="caution">
    <text evidence="12">The sequence shown here is derived from an EMBL/GenBank/DDBJ whole genome shotgun (WGS) entry which is preliminary data.</text>
</comment>
<keyword evidence="13" id="KW-1185">Reference proteome</keyword>
<dbReference type="GO" id="GO:0016787">
    <property type="term" value="F:hydrolase activity"/>
    <property type="evidence" value="ECO:0007669"/>
    <property type="project" value="UniProtKB-KW"/>
</dbReference>
<feature type="compositionally biased region" description="Basic residues" evidence="8">
    <location>
        <begin position="426"/>
        <end position="436"/>
    </location>
</feature>
<reference evidence="12" key="1">
    <citation type="submission" date="2023-07" db="EMBL/GenBank/DDBJ databases">
        <title>Chromosome-level genome assembly of Artemia franciscana.</title>
        <authorList>
            <person name="Jo E."/>
        </authorList>
    </citation>
    <scope>NUCLEOTIDE SEQUENCE</scope>
    <source>
        <tissue evidence="12">Whole body</tissue>
    </source>
</reference>
<feature type="region of interest" description="Disordered" evidence="8">
    <location>
        <begin position="417"/>
        <end position="445"/>
    </location>
</feature>
<dbReference type="SMART" id="SM00490">
    <property type="entry name" value="HELICc"/>
    <property type="match status" value="1"/>
</dbReference>
<evidence type="ECO:0000259" key="10">
    <source>
        <dbReference type="PROSITE" id="PS51194"/>
    </source>
</evidence>
<sequence>MKSFLEIGLKSWLFKPLESIGLQDPTPVQKHCIPTILSGKDVVACAKTGSGKTLAFALPILQKLNEDPFGIFALILTPTRELAYQIADQFRIIGKSIGLKDCVIVGGMDMVTQSIELSKHPHIVVATPGRLADHLEREHDFTLKKIKFLVLDEADRLLEGNFDEQLKTIFPVLSAEKQVLLFSATMTDTLEKMRTLVMKKPFFYEAPAQVATADRLDEKCILIPAYVKDGYLTHLVLKFRKENPKGSCIVFTDTCKSCQILCMMLKELGFESVSLHSMMPQRERVSALAKFRSNNVRILVATDVASRGLDIPAVQLVINHNVPHVAKEYIHRVGRTARAGRGGMALTLVTPSDEKYIHAIEALINKILEEEPVNDKEVCKILTQVNVTKREQEIKLDETDFDERRLINKRKQLILQGKDPDEEERKKRKWIKKRKKEAANRKEESRKFKVEYISN</sequence>
<dbReference type="InterPro" id="IPR014001">
    <property type="entry name" value="Helicase_ATP-bd"/>
</dbReference>
<dbReference type="GO" id="GO:0005829">
    <property type="term" value="C:cytosol"/>
    <property type="evidence" value="ECO:0007669"/>
    <property type="project" value="TreeGrafter"/>
</dbReference>
<dbReference type="PANTHER" id="PTHR47959:SF24">
    <property type="entry name" value="ATP-DEPENDENT RNA HELICASE"/>
    <property type="match status" value="1"/>
</dbReference>
<dbReference type="InterPro" id="IPR014014">
    <property type="entry name" value="RNA_helicase_DEAD_Q_motif"/>
</dbReference>
<evidence type="ECO:0000259" key="11">
    <source>
        <dbReference type="PROSITE" id="PS51195"/>
    </source>
</evidence>
<proteinExistence type="inferred from homology"/>
<dbReference type="InterPro" id="IPR050079">
    <property type="entry name" value="DEAD_box_RNA_helicase"/>
</dbReference>
<dbReference type="CDD" id="cd17955">
    <property type="entry name" value="DEADc_DDX49"/>
    <property type="match status" value="1"/>
</dbReference>
<evidence type="ECO:0000256" key="6">
    <source>
        <dbReference type="PROSITE-ProRule" id="PRU00552"/>
    </source>
</evidence>
<feature type="domain" description="DEAD-box RNA helicase Q" evidence="11">
    <location>
        <begin position="2"/>
        <end position="30"/>
    </location>
</feature>
<dbReference type="PANTHER" id="PTHR47959">
    <property type="entry name" value="ATP-DEPENDENT RNA HELICASE RHLE-RELATED"/>
    <property type="match status" value="1"/>
</dbReference>
<keyword evidence="4 7" id="KW-0347">Helicase</keyword>
<dbReference type="AlphaFoldDB" id="A0AA88L723"/>
<dbReference type="SUPFAM" id="SSF52540">
    <property type="entry name" value="P-loop containing nucleoside triphosphate hydrolases"/>
    <property type="match status" value="1"/>
</dbReference>
<accession>A0AA88L723</accession>
<protein>
    <recommendedName>
        <fullName evidence="1">RNA helicase</fullName>
        <ecNumber evidence="1">3.6.4.13</ecNumber>
    </recommendedName>
</protein>
<keyword evidence="3 7" id="KW-0378">Hydrolase</keyword>
<dbReference type="InterPro" id="IPR001650">
    <property type="entry name" value="Helicase_C-like"/>
</dbReference>
<dbReference type="InterPro" id="IPR011545">
    <property type="entry name" value="DEAD/DEAH_box_helicase_dom"/>
</dbReference>
<evidence type="ECO:0000256" key="1">
    <source>
        <dbReference type="ARBA" id="ARBA00012552"/>
    </source>
</evidence>
<gene>
    <name evidence="12" type="ORF">QYM36_010087</name>
</gene>
<dbReference type="Pfam" id="PF00270">
    <property type="entry name" value="DEAD"/>
    <property type="match status" value="1"/>
</dbReference>
<dbReference type="PROSITE" id="PS00039">
    <property type="entry name" value="DEAD_ATP_HELICASE"/>
    <property type="match status" value="1"/>
</dbReference>
<dbReference type="GO" id="GO:0003724">
    <property type="term" value="F:RNA helicase activity"/>
    <property type="evidence" value="ECO:0007669"/>
    <property type="project" value="UniProtKB-EC"/>
</dbReference>
<keyword evidence="5 7" id="KW-0067">ATP-binding</keyword>
<evidence type="ECO:0000256" key="7">
    <source>
        <dbReference type="RuleBase" id="RU000492"/>
    </source>
</evidence>
<comment type="similarity">
    <text evidence="7">Belongs to the DEAD box helicase family.</text>
</comment>
<dbReference type="CDD" id="cd18787">
    <property type="entry name" value="SF2_C_DEAD"/>
    <property type="match status" value="1"/>
</dbReference>
<dbReference type="PROSITE" id="PS51195">
    <property type="entry name" value="Q_MOTIF"/>
    <property type="match status" value="1"/>
</dbReference>
<organism evidence="12 13">
    <name type="scientific">Artemia franciscana</name>
    <name type="common">Brine shrimp</name>
    <name type="synonym">Artemia sanfranciscana</name>
    <dbReference type="NCBI Taxonomy" id="6661"/>
    <lineage>
        <taxon>Eukaryota</taxon>
        <taxon>Metazoa</taxon>
        <taxon>Ecdysozoa</taxon>
        <taxon>Arthropoda</taxon>
        <taxon>Crustacea</taxon>
        <taxon>Branchiopoda</taxon>
        <taxon>Anostraca</taxon>
        <taxon>Artemiidae</taxon>
        <taxon>Artemia</taxon>
    </lineage>
</organism>
<dbReference type="Proteomes" id="UP001187531">
    <property type="component" value="Unassembled WGS sequence"/>
</dbReference>
<name>A0AA88L723_ARTSF</name>
<evidence type="ECO:0000256" key="8">
    <source>
        <dbReference type="SAM" id="MobiDB-lite"/>
    </source>
</evidence>
<dbReference type="PROSITE" id="PS51194">
    <property type="entry name" value="HELICASE_CTER"/>
    <property type="match status" value="1"/>
</dbReference>
<evidence type="ECO:0000256" key="4">
    <source>
        <dbReference type="ARBA" id="ARBA00022806"/>
    </source>
</evidence>
<dbReference type="Gene3D" id="3.40.50.300">
    <property type="entry name" value="P-loop containing nucleotide triphosphate hydrolases"/>
    <property type="match status" value="2"/>
</dbReference>
<evidence type="ECO:0000256" key="2">
    <source>
        <dbReference type="ARBA" id="ARBA00022741"/>
    </source>
</evidence>